<dbReference type="GO" id="GO:0007033">
    <property type="term" value="P:vacuole organization"/>
    <property type="evidence" value="ECO:0007669"/>
    <property type="project" value="TreeGrafter"/>
</dbReference>
<dbReference type="PANTHER" id="PTHR23323:SF26">
    <property type="entry name" value="VACUOLAR PROTEIN SORTING-ASSOCIATED PROTEIN 18 HOMOLOG"/>
    <property type="match status" value="1"/>
</dbReference>
<dbReference type="GO" id="GO:0006904">
    <property type="term" value="P:vesicle docking involved in exocytosis"/>
    <property type="evidence" value="ECO:0007669"/>
    <property type="project" value="TreeGrafter"/>
</dbReference>
<feature type="compositionally biased region" description="Acidic residues" evidence="5">
    <location>
        <begin position="1349"/>
        <end position="1358"/>
    </location>
</feature>
<evidence type="ECO:0000256" key="5">
    <source>
        <dbReference type="SAM" id="MobiDB-lite"/>
    </source>
</evidence>
<feature type="coiled-coil region" evidence="4">
    <location>
        <begin position="1390"/>
        <end position="1424"/>
    </location>
</feature>
<evidence type="ECO:0000256" key="4">
    <source>
        <dbReference type="SAM" id="Coils"/>
    </source>
</evidence>
<dbReference type="GO" id="GO:0005768">
    <property type="term" value="C:endosome"/>
    <property type="evidence" value="ECO:0007669"/>
    <property type="project" value="TreeGrafter"/>
</dbReference>
<sequence>MALDDLPPSVGLGGSDALPMFLEEQDDGWRVGPEAAVTLDKVAVGGGVSIAKRSTPRSSQLVQWSADDPTSVTEVELVSGRDLVPAEACCGLWVSPSGDHALFAAAIGGRGARSSYGLFLADLRSAPGGGAIQARRLTAVSEHEEVTAVAWVVPAEPSRSRQVSHAVLLTSSGRATEISELGSSGRPVVTDAGSLLRAQSAGLSSEAAVDIRDAVAISVSRSGGVSGRRGASSASSAGSAPGAAGAAAEVLFLIAGRARQTTLLWQYRGTSVRAAIAAGPCSTTSLACPTGQPPPPSLRVAHSSASSSSSSAGGRSGSAGLSFALLCADGVMIGDVDTSPAPGGGSSVAASRKSFLVLGPAIALPPLAGIPGGDIAADAKGSAASSAAAPRPIGAAPPGSFRGRGSALTASSASGASGAAAAATAASSADDIRTAARAAASRALGLALTPLHVFVVFKPSIVAINRRTRAPVDWVFEVPDLAAAAAATRRPEGFGFGSRARSAPRPEAALASAALVACVQDSAMPAPPRVVAPDRAQLEARRVGIFAHSAEKLVRVLVLDEARDEWKGLVRLARAEPDPAAARELFAQAAAESRSADQRAWVTGQLADWLIDKGCAEEAAQTLARTSRPFESVVLRFAAEGATRALIRYATEVLDRTEAEGAGGGDAGGADDGVAIQRTVLSTWLLELHLAAADEAAAMADEGVEPPLDERGEPLTEGAAEAAAAAHIDGYAEWMHAPTALSLVLAHGRERLFDQLCREINTPQSWDRLVSHCLQRGAWKEAVDVLESEDMPPAAARATLARVAPTLARRVPGPLLDLWEDSEGLRADDMLSALQEVAGAAFDAQRAAAEAEEAAGGVRAVAGLEHDALALAPGGAGGEEEDENDDASGESAAASRATTDAAAAARRQAEAAAARAAIAAAVSLTAPARAELLLTAASAASFPPLTPHELRAAQLCLEEIPEPTVGGMAALLSGDDDEAAAGRPSKAVVTMTLEWLVRRCASQAREAAAAAAVIALDSAVSGIYGPLGKDVSSKQHRRIVGAAVKAETTLKVMADAAVEAAVAAGDAVHGDGSAAEAAHAKLLAAARRLGGAAAAVHAARRDADETALAASKASAEAASATQSGADAATAADASAASAAAADAHRRATTVKDEATRALQAASVACRRAALAAAEAGPDADNLAMLVQRAVALYQAAGESAVDIIHALRQCTRAHCRRAAAELFAALGMWPEAVNAALSFDVASAKAIVRRVQVMKHSSVFRVGDRPMPGEGAGRTASVEGGVPAGLGGPSGTAGAAPLRNLSRREHRELVRSLWLRVAEAAAAEASSAHAAMLILQEANDPSLRPQDTLDIDSDDEDAGAAGGSAAAGEVLAIDDILPLLPDGTLISAFKKELVAELKRSSADVDRLKADMDAFTRLAEQIRAQTTALRSRTVEVRPGQACLLCGSAVAAREFYVFATGNAFHRDCLVAEVRRGMGPVARASFDKLLGDIVSARAEADAEAARAAQERRKAAMDGDRAGQDASLGIQRAGAAARHLAQLVERLDAIVAAEDPLTGEAMISSVAKPLDAYRIGGRPCGHRFARTHADAAAGKSATTTGGGVGAAAAAASRLFRGATRGADASSMAAMSKRTTGDEFDLDGYFEGLDWAV</sequence>
<dbReference type="GO" id="GO:0030897">
    <property type="term" value="C:HOPS complex"/>
    <property type="evidence" value="ECO:0007669"/>
    <property type="project" value="TreeGrafter"/>
</dbReference>
<evidence type="ECO:0000256" key="1">
    <source>
        <dbReference type="ARBA" id="ARBA00022723"/>
    </source>
</evidence>
<dbReference type="GO" id="GO:0007032">
    <property type="term" value="P:endosome organization"/>
    <property type="evidence" value="ECO:0007669"/>
    <property type="project" value="TreeGrafter"/>
</dbReference>
<dbReference type="PANTHER" id="PTHR23323">
    <property type="entry name" value="VACUOLAR PROTEIN SORTING-ASSOCIATED PROTEIN"/>
    <property type="match status" value="1"/>
</dbReference>
<keyword evidence="4" id="KW-0175">Coiled coil</keyword>
<accession>A0A5A8C3W4</accession>
<comment type="caution">
    <text evidence="7">The sequence shown here is derived from an EMBL/GenBank/DDBJ whole genome shotgun (WGS) entry which is preliminary data.</text>
</comment>
<feature type="region of interest" description="Disordered" evidence="5">
    <location>
        <begin position="222"/>
        <end position="241"/>
    </location>
</feature>
<feature type="region of interest" description="Disordered" evidence="5">
    <location>
        <begin position="386"/>
        <end position="407"/>
    </location>
</feature>
<keyword evidence="1" id="KW-0479">Metal-binding</keyword>
<dbReference type="GO" id="GO:0008270">
    <property type="term" value="F:zinc ion binding"/>
    <property type="evidence" value="ECO:0007669"/>
    <property type="project" value="UniProtKB-KW"/>
</dbReference>
<dbReference type="Pfam" id="PF26148">
    <property type="entry name" value="VPS18_RING_C"/>
    <property type="match status" value="1"/>
</dbReference>
<dbReference type="Proteomes" id="UP000323011">
    <property type="component" value="Unassembled WGS sequence"/>
</dbReference>
<feature type="region of interest" description="Disordered" evidence="5">
    <location>
        <begin position="1343"/>
        <end position="1362"/>
    </location>
</feature>
<dbReference type="GO" id="GO:0030674">
    <property type="term" value="F:protein-macromolecule adaptor activity"/>
    <property type="evidence" value="ECO:0007669"/>
    <property type="project" value="TreeGrafter"/>
</dbReference>
<organism evidence="7 8">
    <name type="scientific">Cafeteria roenbergensis</name>
    <name type="common">Marine flagellate</name>
    <dbReference type="NCBI Taxonomy" id="33653"/>
    <lineage>
        <taxon>Eukaryota</taxon>
        <taxon>Sar</taxon>
        <taxon>Stramenopiles</taxon>
        <taxon>Bigyra</taxon>
        <taxon>Opalozoa</taxon>
        <taxon>Bicosoecida</taxon>
        <taxon>Cafeteriaceae</taxon>
        <taxon>Cafeteria</taxon>
    </lineage>
</organism>
<feature type="compositionally biased region" description="Low complexity" evidence="5">
    <location>
        <begin position="889"/>
        <end position="901"/>
    </location>
</feature>
<evidence type="ECO:0000313" key="7">
    <source>
        <dbReference type="EMBL" id="KAA0147219.1"/>
    </source>
</evidence>
<keyword evidence="8" id="KW-1185">Reference proteome</keyword>
<gene>
    <name evidence="7" type="ORF">FNF29_07480</name>
</gene>
<feature type="compositionally biased region" description="Low complexity" evidence="5">
    <location>
        <begin position="298"/>
        <end position="315"/>
    </location>
</feature>
<feature type="compositionally biased region" description="Acidic residues" evidence="5">
    <location>
        <begin position="878"/>
        <end position="888"/>
    </location>
</feature>
<evidence type="ECO:0000313" key="8">
    <source>
        <dbReference type="Proteomes" id="UP000323011"/>
    </source>
</evidence>
<feature type="region of interest" description="Disordered" evidence="5">
    <location>
        <begin position="871"/>
        <end position="901"/>
    </location>
</feature>
<keyword evidence="3" id="KW-0862">Zinc</keyword>
<evidence type="ECO:0000256" key="3">
    <source>
        <dbReference type="ARBA" id="ARBA00022833"/>
    </source>
</evidence>
<protein>
    <recommendedName>
        <fullName evidence="6">Pep3/Vps18 RING C-terminal domain-containing protein</fullName>
    </recommendedName>
</protein>
<proteinExistence type="predicted"/>
<evidence type="ECO:0000256" key="2">
    <source>
        <dbReference type="ARBA" id="ARBA00022771"/>
    </source>
</evidence>
<dbReference type="GO" id="GO:0048284">
    <property type="term" value="P:organelle fusion"/>
    <property type="evidence" value="ECO:0007669"/>
    <property type="project" value="TreeGrafter"/>
</dbReference>
<keyword evidence="2" id="KW-0863">Zinc-finger</keyword>
<feature type="domain" description="Pep3/Vps18 RING C-terminal" evidence="6">
    <location>
        <begin position="1435"/>
        <end position="1476"/>
    </location>
</feature>
<dbReference type="EMBL" id="VLTN01000070">
    <property type="protein sequence ID" value="KAA0147219.1"/>
    <property type="molecule type" value="Genomic_DNA"/>
</dbReference>
<dbReference type="InterPro" id="IPR058919">
    <property type="entry name" value="Pep3/Vps18_RING_C"/>
</dbReference>
<evidence type="ECO:0000259" key="6">
    <source>
        <dbReference type="Pfam" id="PF26148"/>
    </source>
</evidence>
<feature type="region of interest" description="Disordered" evidence="5">
    <location>
        <begin position="287"/>
        <end position="315"/>
    </location>
</feature>
<reference evidence="7 8" key="1">
    <citation type="submission" date="2019-07" db="EMBL/GenBank/DDBJ databases">
        <title>Genomes of Cafeteria roenbergensis.</title>
        <authorList>
            <person name="Fischer M.G."/>
            <person name="Hackl T."/>
            <person name="Roman M."/>
        </authorList>
    </citation>
    <scope>NUCLEOTIDE SEQUENCE [LARGE SCALE GENOMIC DNA]</scope>
    <source>
        <strain evidence="7 8">BVI</strain>
    </source>
</reference>
<name>A0A5A8C3W4_CAFRO</name>